<reference evidence="1" key="1">
    <citation type="submission" date="2022-06" db="EMBL/GenBank/DDBJ databases">
        <title>Phylogenomic reconstructions and comparative analyses of Kickxellomycotina fungi.</title>
        <authorList>
            <person name="Reynolds N.K."/>
            <person name="Stajich J.E."/>
            <person name="Barry K."/>
            <person name="Grigoriev I.V."/>
            <person name="Crous P."/>
            <person name="Smith M.E."/>
        </authorList>
    </citation>
    <scope>NUCLEOTIDE SEQUENCE</scope>
    <source>
        <strain evidence="1">RSA 2271</strain>
    </source>
</reference>
<comment type="caution">
    <text evidence="1">The sequence shown here is derived from an EMBL/GenBank/DDBJ whole genome shotgun (WGS) entry which is preliminary data.</text>
</comment>
<keyword evidence="1" id="KW-0808">Transferase</keyword>
<dbReference type="Proteomes" id="UP001145114">
    <property type="component" value="Unassembled WGS sequence"/>
</dbReference>
<name>A0ACC1HVQ4_9FUNG</name>
<organism evidence="1 2">
    <name type="scientific">Spiromyces aspiralis</name>
    <dbReference type="NCBI Taxonomy" id="68401"/>
    <lineage>
        <taxon>Eukaryota</taxon>
        <taxon>Fungi</taxon>
        <taxon>Fungi incertae sedis</taxon>
        <taxon>Zoopagomycota</taxon>
        <taxon>Kickxellomycotina</taxon>
        <taxon>Kickxellomycetes</taxon>
        <taxon>Kickxellales</taxon>
        <taxon>Kickxellaceae</taxon>
        <taxon>Spiromyces</taxon>
    </lineage>
</organism>
<gene>
    <name evidence="1" type="primary">TRP4</name>
    <name evidence="1" type="ORF">EV182_004046</name>
</gene>
<dbReference type="EC" id="2.4.2.18" evidence="1"/>
<evidence type="ECO:0000313" key="2">
    <source>
        <dbReference type="Proteomes" id="UP001145114"/>
    </source>
</evidence>
<protein>
    <submittedName>
        <fullName evidence="1">Anthranilate phosphoribosyltransferase</fullName>
        <ecNumber evidence="1">2.4.2.18</ecNumber>
    </submittedName>
</protein>
<evidence type="ECO:0000313" key="1">
    <source>
        <dbReference type="EMBL" id="KAJ1678439.1"/>
    </source>
</evidence>
<keyword evidence="1" id="KW-0328">Glycosyltransferase</keyword>
<dbReference type="EMBL" id="JAMZIH010001165">
    <property type="protein sequence ID" value="KAJ1678439.1"/>
    <property type="molecule type" value="Genomic_DNA"/>
</dbReference>
<keyword evidence="2" id="KW-1185">Reference proteome</keyword>
<sequence>MTEPGNSSNRDSAKRSRERAHLRQILQSLILDPNGFTPEHAAEGLRSIMNGEASESQMGGFLTALRIRGVDRSPDMIASLAREMLVHALVPELDVEDIVGAAAGGKRRADVILADIVGTGGDGWNTFNVSTTAGLIAAGAGLYITKHGSRASSSNCGSADLLERKGCRLMNISPSDVSMLLQECRYCFLFSQLFHPAMAYLAKTRRELGFPTPFNVLGPLTNPARPDVAVIGVHSQYLGPVMAEALHQLGARNYAVVCGEENLDEISIAGRTNVWHIRENGNIDVYSIHPSDFGLPTHPLQNAAGSTLDKNCEILDHLLDNTDLNDNEKCIRDFVLINAAFLIYVAKKAETYKEAVALARESLESGRAKQVLESFARMTEILKTESDARSARS</sequence>
<accession>A0ACC1HVQ4</accession>
<proteinExistence type="predicted"/>